<keyword evidence="7 9" id="KW-1133">Transmembrane helix</keyword>
<evidence type="ECO:0000256" key="8">
    <source>
        <dbReference type="ARBA" id="ARBA00023136"/>
    </source>
</evidence>
<keyword evidence="6 9" id="KW-0812">Transmembrane</keyword>
<evidence type="ECO:0000256" key="2">
    <source>
        <dbReference type="ARBA" id="ARBA00004141"/>
    </source>
</evidence>
<keyword evidence="5" id="KW-0551">Lipid droplet</keyword>
<comment type="caution">
    <text evidence="10">The sequence shown here is derived from an EMBL/GenBank/DDBJ whole genome shotgun (WGS) entry which is preliminary data.</text>
</comment>
<evidence type="ECO:0000313" key="11">
    <source>
        <dbReference type="Proteomes" id="UP001318860"/>
    </source>
</evidence>
<sequence>MAEQHQDQRLNDVVKSYLPENEKGPTTSQVLAVVTLFPVIGTLLCLAGLTLAGTLIGLAVAAPLFVVFSPILVPAALAAALAVTGFWTSGGLGITARSSISWLVNYVRRTRRSSPALLEHARRRVPDTAGLQVKVTYNSSQVHVFLYSPCPLLTTSWLVFECIINN</sequence>
<reference evidence="10 11" key="1">
    <citation type="journal article" date="2021" name="Comput. Struct. Biotechnol. J.">
        <title>De novo genome assembly of the potent medicinal plant Rehmannia glutinosa using nanopore technology.</title>
        <authorList>
            <person name="Ma L."/>
            <person name="Dong C."/>
            <person name="Song C."/>
            <person name="Wang X."/>
            <person name="Zheng X."/>
            <person name="Niu Y."/>
            <person name="Chen S."/>
            <person name="Feng W."/>
        </authorList>
    </citation>
    <scope>NUCLEOTIDE SEQUENCE [LARGE SCALE GENOMIC DNA]</scope>
    <source>
        <strain evidence="10">DH-2019</strain>
    </source>
</reference>
<evidence type="ECO:0008006" key="12">
    <source>
        <dbReference type="Google" id="ProtNLM"/>
    </source>
</evidence>
<dbReference type="PANTHER" id="PTHR33203">
    <property type="entry name" value="OLEOSIN"/>
    <property type="match status" value="1"/>
</dbReference>
<protein>
    <recommendedName>
        <fullName evidence="12">Oleosin</fullName>
    </recommendedName>
</protein>
<dbReference type="Pfam" id="PF01277">
    <property type="entry name" value="Oleosin"/>
    <property type="match status" value="1"/>
</dbReference>
<keyword evidence="11" id="KW-1185">Reference proteome</keyword>
<dbReference type="Proteomes" id="UP001318860">
    <property type="component" value="Unassembled WGS sequence"/>
</dbReference>
<evidence type="ECO:0000256" key="3">
    <source>
        <dbReference type="ARBA" id="ARBA00004502"/>
    </source>
</evidence>
<gene>
    <name evidence="10" type="ORF">DH2020_042721</name>
</gene>
<organism evidence="10 11">
    <name type="scientific">Rehmannia glutinosa</name>
    <name type="common">Chinese foxglove</name>
    <dbReference type="NCBI Taxonomy" id="99300"/>
    <lineage>
        <taxon>Eukaryota</taxon>
        <taxon>Viridiplantae</taxon>
        <taxon>Streptophyta</taxon>
        <taxon>Embryophyta</taxon>
        <taxon>Tracheophyta</taxon>
        <taxon>Spermatophyta</taxon>
        <taxon>Magnoliopsida</taxon>
        <taxon>eudicotyledons</taxon>
        <taxon>Gunneridae</taxon>
        <taxon>Pentapetalae</taxon>
        <taxon>asterids</taxon>
        <taxon>lamiids</taxon>
        <taxon>Lamiales</taxon>
        <taxon>Orobanchaceae</taxon>
        <taxon>Rehmannieae</taxon>
        <taxon>Rehmannia</taxon>
    </lineage>
</organism>
<comment type="function">
    <text evidence="1">May have a structural role to stabilize the lipid body during desiccation of the seed by preventing coalescence of the oil. Probably interacts with both lipid and phospholipid moieties of lipid bodies. May also provide recognition signals for specific lipase anchorage in lipolysis during seedling growth.</text>
</comment>
<proteinExistence type="inferred from homology"/>
<dbReference type="InterPro" id="IPR000136">
    <property type="entry name" value="Oleosin"/>
</dbReference>
<feature type="transmembrane region" description="Helical" evidence="9">
    <location>
        <begin position="58"/>
        <end position="80"/>
    </location>
</feature>
<name>A0ABR0ULM4_REHGL</name>
<dbReference type="EMBL" id="JABTTQ020002538">
    <property type="protein sequence ID" value="KAK6123534.1"/>
    <property type="molecule type" value="Genomic_DNA"/>
</dbReference>
<evidence type="ECO:0000256" key="6">
    <source>
        <dbReference type="ARBA" id="ARBA00022692"/>
    </source>
</evidence>
<accession>A0ABR0ULM4</accession>
<evidence type="ECO:0000256" key="9">
    <source>
        <dbReference type="SAM" id="Phobius"/>
    </source>
</evidence>
<comment type="similarity">
    <text evidence="4">Belongs to the oleosin family.</text>
</comment>
<comment type="subcellular location">
    <subcellularLocation>
        <location evidence="3">Lipid droplet</location>
    </subcellularLocation>
    <subcellularLocation>
        <location evidence="2">Membrane</location>
        <topology evidence="2">Multi-pass membrane protein</topology>
    </subcellularLocation>
</comment>
<evidence type="ECO:0000256" key="1">
    <source>
        <dbReference type="ARBA" id="ARBA00002582"/>
    </source>
</evidence>
<feature type="transmembrane region" description="Helical" evidence="9">
    <location>
        <begin position="30"/>
        <end position="51"/>
    </location>
</feature>
<evidence type="ECO:0000313" key="10">
    <source>
        <dbReference type="EMBL" id="KAK6123534.1"/>
    </source>
</evidence>
<keyword evidence="8 9" id="KW-0472">Membrane</keyword>
<evidence type="ECO:0000256" key="5">
    <source>
        <dbReference type="ARBA" id="ARBA00022677"/>
    </source>
</evidence>
<evidence type="ECO:0000256" key="7">
    <source>
        <dbReference type="ARBA" id="ARBA00022989"/>
    </source>
</evidence>
<evidence type="ECO:0000256" key="4">
    <source>
        <dbReference type="ARBA" id="ARBA00010858"/>
    </source>
</evidence>
<dbReference type="PANTHER" id="PTHR33203:SF44">
    <property type="entry name" value="OLEOSIN 20.3 KDA"/>
    <property type="match status" value="1"/>
</dbReference>